<protein>
    <submittedName>
        <fullName evidence="1">Uncharacterized protein</fullName>
    </submittedName>
</protein>
<gene>
    <name evidence="1" type="ORF">S01H4_30841</name>
</gene>
<comment type="caution">
    <text evidence="1">The sequence shown here is derived from an EMBL/GenBank/DDBJ whole genome shotgun (WGS) entry which is preliminary data.</text>
</comment>
<accession>X1BVB2</accession>
<sequence length="96" mass="10680">VLLHPKRGIMETIKGMSRQTRQLWRHKSGELFGVELNNLQEGRVTSCVGPLHLDSVPSTLEELDSLAWTDGVIDATWADQEDGQGNFQLSTTLFTA</sequence>
<dbReference type="AlphaFoldDB" id="X1BVB2"/>
<name>X1BVB2_9ZZZZ</name>
<organism evidence="1">
    <name type="scientific">marine sediment metagenome</name>
    <dbReference type="NCBI Taxonomy" id="412755"/>
    <lineage>
        <taxon>unclassified sequences</taxon>
        <taxon>metagenomes</taxon>
        <taxon>ecological metagenomes</taxon>
    </lineage>
</organism>
<evidence type="ECO:0000313" key="1">
    <source>
        <dbReference type="EMBL" id="GAG76101.1"/>
    </source>
</evidence>
<proteinExistence type="predicted"/>
<dbReference type="EMBL" id="BART01015956">
    <property type="protein sequence ID" value="GAG76101.1"/>
    <property type="molecule type" value="Genomic_DNA"/>
</dbReference>
<feature type="non-terminal residue" evidence="1">
    <location>
        <position position="1"/>
    </location>
</feature>
<reference evidence="1" key="1">
    <citation type="journal article" date="2014" name="Front. Microbiol.">
        <title>High frequency of phylogenetically diverse reductive dehalogenase-homologous genes in deep subseafloor sedimentary metagenomes.</title>
        <authorList>
            <person name="Kawai M."/>
            <person name="Futagami T."/>
            <person name="Toyoda A."/>
            <person name="Takaki Y."/>
            <person name="Nishi S."/>
            <person name="Hori S."/>
            <person name="Arai W."/>
            <person name="Tsubouchi T."/>
            <person name="Morono Y."/>
            <person name="Uchiyama I."/>
            <person name="Ito T."/>
            <person name="Fujiyama A."/>
            <person name="Inagaki F."/>
            <person name="Takami H."/>
        </authorList>
    </citation>
    <scope>NUCLEOTIDE SEQUENCE</scope>
    <source>
        <strain evidence="1">Expedition CK06-06</strain>
    </source>
</reference>